<reference evidence="2 3" key="1">
    <citation type="journal article" date="2010" name="Stand. Genomic Sci.">
        <title>Complete genome sequence of Conexibacter woesei type strain (ID131577).</title>
        <authorList>
            <person name="Pukall R."/>
            <person name="Lapidus A."/>
            <person name="Glavina Del Rio T."/>
            <person name="Copeland A."/>
            <person name="Tice H."/>
            <person name="Cheng J.-F."/>
            <person name="Lucas S."/>
            <person name="Chen F."/>
            <person name="Nolan M."/>
            <person name="Bruce D."/>
            <person name="Goodwin L."/>
            <person name="Pitluck S."/>
            <person name="Mavromatis K."/>
            <person name="Ivanova N."/>
            <person name="Ovchinnikova G."/>
            <person name="Pati A."/>
            <person name="Chen A."/>
            <person name="Palaniappan K."/>
            <person name="Land M."/>
            <person name="Hauser L."/>
            <person name="Chang Y.-J."/>
            <person name="Jeffries C.D."/>
            <person name="Chain P."/>
            <person name="Meincke L."/>
            <person name="Sims D."/>
            <person name="Brettin T."/>
            <person name="Detter J.C."/>
            <person name="Rohde M."/>
            <person name="Goeker M."/>
            <person name="Bristow J."/>
            <person name="Eisen J.A."/>
            <person name="Markowitz V."/>
            <person name="Kyrpides N.C."/>
            <person name="Klenk H.-P."/>
            <person name="Hugenholtz P."/>
        </authorList>
    </citation>
    <scope>NUCLEOTIDE SEQUENCE [LARGE SCALE GENOMIC DNA]</scope>
    <source>
        <strain evidence="3">DSM 14684 / CIP 108061 / JCM 11494 / NBRC 100937 / ID131577</strain>
    </source>
</reference>
<feature type="transmembrane region" description="Helical" evidence="1">
    <location>
        <begin position="142"/>
        <end position="163"/>
    </location>
</feature>
<keyword evidence="1" id="KW-0812">Transmembrane</keyword>
<dbReference type="AlphaFoldDB" id="D3FD00"/>
<dbReference type="KEGG" id="cwo:Cwoe_3093"/>
<evidence type="ECO:0000313" key="3">
    <source>
        <dbReference type="Proteomes" id="UP000008229"/>
    </source>
</evidence>
<feature type="transmembrane region" description="Helical" evidence="1">
    <location>
        <begin position="38"/>
        <end position="60"/>
    </location>
</feature>
<dbReference type="HOGENOM" id="CLU_1608058_0_0_11"/>
<accession>D3FD00</accession>
<evidence type="ECO:0000313" key="2">
    <source>
        <dbReference type="EMBL" id="ADB51512.1"/>
    </source>
</evidence>
<reference evidence="3" key="2">
    <citation type="submission" date="2010-01" db="EMBL/GenBank/DDBJ databases">
        <title>The complete genome of Conexibacter woesei DSM 14684.</title>
        <authorList>
            <consortium name="US DOE Joint Genome Institute (JGI-PGF)"/>
            <person name="Lucas S."/>
            <person name="Copeland A."/>
            <person name="Lapidus A."/>
            <person name="Glavina del Rio T."/>
            <person name="Dalin E."/>
            <person name="Tice H."/>
            <person name="Bruce D."/>
            <person name="Goodwin L."/>
            <person name="Pitluck S."/>
            <person name="Kyrpides N."/>
            <person name="Mavromatis K."/>
            <person name="Ivanova N."/>
            <person name="Mikhailova N."/>
            <person name="Chertkov O."/>
            <person name="Brettin T."/>
            <person name="Detter J.C."/>
            <person name="Han C."/>
            <person name="Larimer F."/>
            <person name="Land M."/>
            <person name="Hauser L."/>
            <person name="Markowitz V."/>
            <person name="Cheng J.-F."/>
            <person name="Hugenholtz P."/>
            <person name="Woyke T."/>
            <person name="Wu D."/>
            <person name="Pukall R."/>
            <person name="Steenblock K."/>
            <person name="Schneider S."/>
            <person name="Klenk H.-P."/>
            <person name="Eisen J.A."/>
        </authorList>
    </citation>
    <scope>NUCLEOTIDE SEQUENCE [LARGE SCALE GENOMIC DNA]</scope>
    <source>
        <strain evidence="3">DSM 14684 / CIP 108061 / JCM 11494 / NBRC 100937 / ID131577</strain>
    </source>
</reference>
<feature type="transmembrane region" description="Helical" evidence="1">
    <location>
        <begin position="116"/>
        <end position="135"/>
    </location>
</feature>
<gene>
    <name evidence="2" type="ordered locus">Cwoe_3093</name>
</gene>
<keyword evidence="1" id="KW-0472">Membrane</keyword>
<feature type="transmembrane region" description="Helical" evidence="1">
    <location>
        <begin position="12"/>
        <end position="32"/>
    </location>
</feature>
<feature type="transmembrane region" description="Helical" evidence="1">
    <location>
        <begin position="81"/>
        <end position="104"/>
    </location>
</feature>
<proteinExistence type="predicted"/>
<evidence type="ECO:0000256" key="1">
    <source>
        <dbReference type="SAM" id="Phobius"/>
    </source>
</evidence>
<dbReference type="EMBL" id="CP001854">
    <property type="protein sequence ID" value="ADB51512.1"/>
    <property type="molecule type" value="Genomic_DNA"/>
</dbReference>
<keyword evidence="3" id="KW-1185">Reference proteome</keyword>
<keyword evidence="1" id="KW-1133">Transmembrane helix</keyword>
<sequence length="165" mass="17358">MVWRWLRHHVTEGHAGNVVYGSIVVLALVLVLDHEGASARTAIVSIAGAVIVVAIAEAYAEVLQVMITGHRELRGSDRVDIAAGIAVHGVAAIMPIVFFVLAALDAMKLETAYTTARWFGVCVLGLYAFGAYRAAGVTVTRSLIAGGVLTLIGVVLVMLKSLVGH</sequence>
<dbReference type="eggNOG" id="ENOG5033EFZ">
    <property type="taxonomic scope" value="Bacteria"/>
</dbReference>
<dbReference type="STRING" id="469383.Cwoe_3093"/>
<organism evidence="2 3">
    <name type="scientific">Conexibacter woesei (strain DSM 14684 / CCUG 47730 / CIP 108061 / JCM 11494 / NBRC 100937 / ID131577)</name>
    <dbReference type="NCBI Taxonomy" id="469383"/>
    <lineage>
        <taxon>Bacteria</taxon>
        <taxon>Bacillati</taxon>
        <taxon>Actinomycetota</taxon>
        <taxon>Thermoleophilia</taxon>
        <taxon>Solirubrobacterales</taxon>
        <taxon>Conexibacteraceae</taxon>
        <taxon>Conexibacter</taxon>
    </lineage>
</organism>
<name>D3FD00_CONWI</name>
<dbReference type="RefSeq" id="WP_012934563.1">
    <property type="nucleotide sequence ID" value="NC_013739.1"/>
</dbReference>
<protein>
    <submittedName>
        <fullName evidence="2">Uncharacterized protein</fullName>
    </submittedName>
</protein>
<dbReference type="Proteomes" id="UP000008229">
    <property type="component" value="Chromosome"/>
</dbReference>